<feature type="coiled-coil region" evidence="1">
    <location>
        <begin position="158"/>
        <end position="185"/>
    </location>
</feature>
<evidence type="ECO:0000313" key="2">
    <source>
        <dbReference type="EMBL" id="KAJ3121688.1"/>
    </source>
</evidence>
<dbReference type="SUPFAM" id="SSF50729">
    <property type="entry name" value="PH domain-like"/>
    <property type="match status" value="1"/>
</dbReference>
<dbReference type="EMBL" id="JADGJH010000862">
    <property type="protein sequence ID" value="KAJ3121688.1"/>
    <property type="molecule type" value="Genomic_DNA"/>
</dbReference>
<sequence>MKDLTNLAKEISTISTGGQTNWAILGTDAKTKTVQIVEKGAQGLPELRKAMDRATKAHLAVVGYVNHNNSPLKIRMNDSKNSRALARHHDVKVLLKNHIAVLDVRDVEKDLQDENVERVVVLAVASRLTSPVTCATDESPQISNLSNDEDAVIEGELNRAFEVELQEVENIKNEEKQKYARFSQQILVEHRVSLEFQMKERGKIDKWKQTLSLRAGPLFEGWLSYKSSNFLGWKLKWALIDVGYYLLKMKLSIITIGQQNTTTPLNVPLTGTLVSVASNDSGLIRNTFDLVFPSGKLAVGEGGSFYAESHDLLCRLTAAIELST</sequence>
<dbReference type="AlphaFoldDB" id="A0AAD5XGD0"/>
<proteinExistence type="predicted"/>
<organism evidence="2 3">
    <name type="scientific">Physocladia obscura</name>
    <dbReference type="NCBI Taxonomy" id="109957"/>
    <lineage>
        <taxon>Eukaryota</taxon>
        <taxon>Fungi</taxon>
        <taxon>Fungi incertae sedis</taxon>
        <taxon>Chytridiomycota</taxon>
        <taxon>Chytridiomycota incertae sedis</taxon>
        <taxon>Chytridiomycetes</taxon>
        <taxon>Chytridiales</taxon>
        <taxon>Chytriomycetaceae</taxon>
        <taxon>Physocladia</taxon>
    </lineage>
</organism>
<comment type="caution">
    <text evidence="2">The sequence shown here is derived from an EMBL/GenBank/DDBJ whole genome shotgun (WGS) entry which is preliminary data.</text>
</comment>
<evidence type="ECO:0000256" key="1">
    <source>
        <dbReference type="SAM" id="Coils"/>
    </source>
</evidence>
<keyword evidence="3" id="KW-1185">Reference proteome</keyword>
<reference evidence="2" key="1">
    <citation type="submission" date="2020-05" db="EMBL/GenBank/DDBJ databases">
        <title>Phylogenomic resolution of chytrid fungi.</title>
        <authorList>
            <person name="Stajich J.E."/>
            <person name="Amses K."/>
            <person name="Simmons R."/>
            <person name="Seto K."/>
            <person name="Myers J."/>
            <person name="Bonds A."/>
            <person name="Quandt C.A."/>
            <person name="Barry K."/>
            <person name="Liu P."/>
            <person name="Grigoriev I."/>
            <person name="Longcore J.E."/>
            <person name="James T.Y."/>
        </authorList>
    </citation>
    <scope>NUCLEOTIDE SEQUENCE</scope>
    <source>
        <strain evidence="2">JEL0513</strain>
    </source>
</reference>
<evidence type="ECO:0000313" key="3">
    <source>
        <dbReference type="Proteomes" id="UP001211907"/>
    </source>
</evidence>
<dbReference type="Proteomes" id="UP001211907">
    <property type="component" value="Unassembled WGS sequence"/>
</dbReference>
<keyword evidence="1" id="KW-0175">Coiled coil</keyword>
<accession>A0AAD5XGD0</accession>
<gene>
    <name evidence="2" type="ORF">HK100_012270</name>
</gene>
<name>A0AAD5XGD0_9FUNG</name>
<protein>
    <submittedName>
        <fullName evidence="2">Uncharacterized protein</fullName>
    </submittedName>
</protein>